<comment type="caution">
    <text evidence="2">The sequence shown here is derived from an EMBL/GenBank/DDBJ whole genome shotgun (WGS) entry which is preliminary data.</text>
</comment>
<dbReference type="Gene3D" id="1.10.1200.10">
    <property type="entry name" value="ACP-like"/>
    <property type="match status" value="1"/>
</dbReference>
<dbReference type="AlphaFoldDB" id="A0A0C2BJN7"/>
<dbReference type="STRING" id="709839.TSA66_12180"/>
<feature type="domain" description="Carrier" evidence="1">
    <location>
        <begin position="1"/>
        <end position="78"/>
    </location>
</feature>
<organism evidence="2 3">
    <name type="scientific">Noviherbaspirillum autotrophicum</name>
    <dbReference type="NCBI Taxonomy" id="709839"/>
    <lineage>
        <taxon>Bacteria</taxon>
        <taxon>Pseudomonadati</taxon>
        <taxon>Pseudomonadota</taxon>
        <taxon>Betaproteobacteria</taxon>
        <taxon>Burkholderiales</taxon>
        <taxon>Oxalobacteraceae</taxon>
        <taxon>Noviherbaspirillum</taxon>
    </lineage>
</organism>
<evidence type="ECO:0000313" key="3">
    <source>
        <dbReference type="Proteomes" id="UP000031572"/>
    </source>
</evidence>
<dbReference type="InterPro" id="IPR009081">
    <property type="entry name" value="PP-bd_ACP"/>
</dbReference>
<proteinExistence type="predicted"/>
<name>A0A0C2BJN7_9BURK</name>
<gene>
    <name evidence="2" type="ORF">TSA66_12180</name>
</gene>
<dbReference type="Pfam" id="PF00550">
    <property type="entry name" value="PP-binding"/>
    <property type="match status" value="1"/>
</dbReference>
<dbReference type="OrthoDB" id="5326335at2"/>
<protein>
    <recommendedName>
        <fullName evidence="1">Carrier domain-containing protein</fullName>
    </recommendedName>
</protein>
<dbReference type="Proteomes" id="UP000031572">
    <property type="component" value="Unassembled WGS sequence"/>
</dbReference>
<evidence type="ECO:0000259" key="1">
    <source>
        <dbReference type="PROSITE" id="PS50075"/>
    </source>
</evidence>
<reference evidence="2 3" key="1">
    <citation type="submission" date="2014-12" db="EMBL/GenBank/DDBJ databases">
        <title>Denitrispirillum autotrophicum gen. nov., sp. nov., Denitrifying, Facultatively Autotrophic Bacteria Isolated from Rice Paddy Soil.</title>
        <authorList>
            <person name="Ishii S."/>
            <person name="Ashida N."/>
            <person name="Ohno H."/>
            <person name="Otsuka S."/>
            <person name="Yokota A."/>
            <person name="Senoo K."/>
        </authorList>
    </citation>
    <scope>NUCLEOTIDE SEQUENCE [LARGE SCALE GENOMIC DNA]</scope>
    <source>
        <strain evidence="2 3">TSA66</strain>
    </source>
</reference>
<dbReference type="PROSITE" id="PS50075">
    <property type="entry name" value="CARRIER"/>
    <property type="match status" value="1"/>
</dbReference>
<dbReference type="InterPro" id="IPR036736">
    <property type="entry name" value="ACP-like_sf"/>
</dbReference>
<keyword evidence="3" id="KW-1185">Reference proteome</keyword>
<accession>A0A0C2BJN7</accession>
<evidence type="ECO:0000313" key="2">
    <source>
        <dbReference type="EMBL" id="KIF81400.1"/>
    </source>
</evidence>
<dbReference type="EMBL" id="JWJG01000028">
    <property type="protein sequence ID" value="KIF81400.1"/>
    <property type="molecule type" value="Genomic_DNA"/>
</dbReference>
<dbReference type="SUPFAM" id="SSF47336">
    <property type="entry name" value="ACP-like"/>
    <property type="match status" value="1"/>
</dbReference>
<sequence length="79" mass="8751">MSQERFKKVCEAFQSAFGTDPGAIRENSEPGDIPGWDSLGHVRLVAELEQVFGTSFEVDEVMEMEDISAILRLLAAKGY</sequence>
<dbReference type="RefSeq" id="WP_040040228.1">
    <property type="nucleotide sequence ID" value="NZ_JWJG01000028.1"/>
</dbReference>